<dbReference type="Proteomes" id="UP001620339">
    <property type="component" value="Unassembled WGS sequence"/>
</dbReference>
<evidence type="ECO:0000313" key="3">
    <source>
        <dbReference type="Proteomes" id="UP001620339"/>
    </source>
</evidence>
<organism evidence="2 3">
    <name type="scientific">Rhodanobacter hydrolyticus</name>
    <dbReference type="NCBI Taxonomy" id="2250595"/>
    <lineage>
        <taxon>Bacteria</taxon>
        <taxon>Pseudomonadati</taxon>
        <taxon>Pseudomonadota</taxon>
        <taxon>Gammaproteobacteria</taxon>
        <taxon>Lysobacterales</taxon>
        <taxon>Rhodanobacteraceae</taxon>
        <taxon>Rhodanobacter</taxon>
    </lineage>
</organism>
<sequence length="158" mass="16634">MKKIALVATLCGVLPFVSHAQGERLNAATFSTFKSDPVVRQSGWIKLGDTQTTEYWYAHTAGNPSVVGIAVKAAIKAIGAGEYSSIQIATGFVNCSEVPKGLWPLHLHSYSIESNDAQTGDGDPANQIEPNAESITIPGGTYLAKAIKLSCIAVVSSK</sequence>
<proteinExistence type="predicted"/>
<accession>A0ABW8J3R5</accession>
<feature type="signal peptide" evidence="1">
    <location>
        <begin position="1"/>
        <end position="20"/>
    </location>
</feature>
<protein>
    <submittedName>
        <fullName evidence="2">Uncharacterized protein</fullName>
    </submittedName>
</protein>
<dbReference type="RefSeq" id="WP_404612946.1">
    <property type="nucleotide sequence ID" value="NZ_JADIKK010000008.1"/>
</dbReference>
<keyword evidence="1" id="KW-0732">Signal</keyword>
<dbReference type="EMBL" id="JADIKK010000008">
    <property type="protein sequence ID" value="MFK2876926.1"/>
    <property type="molecule type" value="Genomic_DNA"/>
</dbReference>
<comment type="caution">
    <text evidence="2">The sequence shown here is derived from an EMBL/GenBank/DDBJ whole genome shotgun (WGS) entry which is preliminary data.</text>
</comment>
<gene>
    <name evidence="2" type="ORF">ISP25_07600</name>
</gene>
<feature type="chain" id="PRO_5047503790" evidence="1">
    <location>
        <begin position="21"/>
        <end position="158"/>
    </location>
</feature>
<keyword evidence="3" id="KW-1185">Reference proteome</keyword>
<reference evidence="2 3" key="1">
    <citation type="submission" date="2020-10" db="EMBL/GenBank/DDBJ databases">
        <title>Phylogeny of dyella-like bacteria.</title>
        <authorList>
            <person name="Fu J."/>
        </authorList>
    </citation>
    <scope>NUCLEOTIDE SEQUENCE [LARGE SCALE GENOMIC DNA]</scope>
    <source>
        <strain evidence="2 3">KACC 19113</strain>
    </source>
</reference>
<name>A0ABW8J3R5_9GAMM</name>
<evidence type="ECO:0000313" key="2">
    <source>
        <dbReference type="EMBL" id="MFK2876926.1"/>
    </source>
</evidence>
<evidence type="ECO:0000256" key="1">
    <source>
        <dbReference type="SAM" id="SignalP"/>
    </source>
</evidence>